<sequence>MIRVIFYTHRLWSYQCFLGGFSARRSGFSARFRWKQKELGFSARFRRKQKEFRFSTCFRRKQNEFKFSACFRRKQKESEILQKELYSGLPLQGLLDQPGGDYALLEIPEQLNDNFVFNTFLEDRDKALTLSSSALTTIAFTVAQIDMDATIDQFTNSVGGSLLRYPLRSATKGKDAKTLNEEPHISSATRRLRTAPNLAKSMSELDLSGKEKSAKPPKRFSNLIKSTNSSPHTISAGILTPISENQRNRLNTPLNDDTPMSDASKSSHRKKFCVLSSASYWLSQIKLSESASKHSVSIGFFRLALESGVEPLHRIREELRSYVLKYNLLEELENMTKDILNSYNIQDLEKPQIVENDSQLPDDVALNSGEVHKNTTTLPRAINLKPKFSSINTLVESNKKEAVQKRTPAARKKSPALRNPENAVLMNDSVGRSASQQPRKLQMNKGKSYSKCSEKNSDNDEVDDSHNEQPKLNDKENMASESIEIYSSK</sequence>
<feature type="region of interest" description="Disordered" evidence="1">
    <location>
        <begin position="399"/>
        <end position="489"/>
    </location>
</feature>
<reference evidence="2 3" key="1">
    <citation type="journal article" date="2021" name="Hortic Res">
        <title>Chromosome-scale assembly of the Dendrobium chrysotoxum genome enhances the understanding of orchid evolution.</title>
        <authorList>
            <person name="Zhang Y."/>
            <person name="Zhang G.Q."/>
            <person name="Zhang D."/>
            <person name="Liu X.D."/>
            <person name="Xu X.Y."/>
            <person name="Sun W.H."/>
            <person name="Yu X."/>
            <person name="Zhu X."/>
            <person name="Wang Z.W."/>
            <person name="Zhao X."/>
            <person name="Zhong W.Y."/>
            <person name="Chen H."/>
            <person name="Yin W.L."/>
            <person name="Huang T."/>
            <person name="Niu S.C."/>
            <person name="Liu Z.J."/>
        </authorList>
    </citation>
    <scope>NUCLEOTIDE SEQUENCE [LARGE SCALE GENOMIC DNA]</scope>
    <source>
        <strain evidence="2">Lindl</strain>
    </source>
</reference>
<dbReference type="PANTHER" id="PTHR34468">
    <property type="entry name" value="MICROTUBULE-ASSOCIATED FUTSCH-LIKE PROTEIN"/>
    <property type="match status" value="1"/>
</dbReference>
<gene>
    <name evidence="2" type="ORF">IEQ34_020316</name>
</gene>
<evidence type="ECO:0000313" key="2">
    <source>
        <dbReference type="EMBL" id="KAH0449624.1"/>
    </source>
</evidence>
<evidence type="ECO:0000313" key="3">
    <source>
        <dbReference type="Proteomes" id="UP000775213"/>
    </source>
</evidence>
<dbReference type="AlphaFoldDB" id="A0AAV7FKJ1"/>
<dbReference type="PANTHER" id="PTHR34468:SF2">
    <property type="entry name" value="MICROTUBULE-ASSOCIATED FUTSCH-LIKE PROTEIN"/>
    <property type="match status" value="1"/>
</dbReference>
<feature type="compositionally biased region" description="Polar residues" evidence="1">
    <location>
        <begin position="430"/>
        <end position="451"/>
    </location>
</feature>
<feature type="region of interest" description="Disordered" evidence="1">
    <location>
        <begin position="202"/>
        <end position="228"/>
    </location>
</feature>
<name>A0AAV7FKJ1_DENCH</name>
<proteinExistence type="predicted"/>
<dbReference type="EMBL" id="JAGFBR010000018">
    <property type="protein sequence ID" value="KAH0449624.1"/>
    <property type="molecule type" value="Genomic_DNA"/>
</dbReference>
<feature type="region of interest" description="Disordered" evidence="1">
    <location>
        <begin position="245"/>
        <end position="266"/>
    </location>
</feature>
<organism evidence="2 3">
    <name type="scientific">Dendrobium chrysotoxum</name>
    <name type="common">Orchid</name>
    <dbReference type="NCBI Taxonomy" id="161865"/>
    <lineage>
        <taxon>Eukaryota</taxon>
        <taxon>Viridiplantae</taxon>
        <taxon>Streptophyta</taxon>
        <taxon>Embryophyta</taxon>
        <taxon>Tracheophyta</taxon>
        <taxon>Spermatophyta</taxon>
        <taxon>Magnoliopsida</taxon>
        <taxon>Liliopsida</taxon>
        <taxon>Asparagales</taxon>
        <taxon>Orchidaceae</taxon>
        <taxon>Epidendroideae</taxon>
        <taxon>Malaxideae</taxon>
        <taxon>Dendrobiinae</taxon>
        <taxon>Dendrobium</taxon>
    </lineage>
</organism>
<accession>A0AAV7FKJ1</accession>
<feature type="compositionally biased region" description="Basic and acidic residues" evidence="1">
    <location>
        <begin position="452"/>
        <end position="478"/>
    </location>
</feature>
<dbReference type="Proteomes" id="UP000775213">
    <property type="component" value="Unassembled WGS sequence"/>
</dbReference>
<comment type="caution">
    <text evidence="2">The sequence shown here is derived from an EMBL/GenBank/DDBJ whole genome shotgun (WGS) entry which is preliminary data.</text>
</comment>
<evidence type="ECO:0000256" key="1">
    <source>
        <dbReference type="SAM" id="MobiDB-lite"/>
    </source>
</evidence>
<protein>
    <submittedName>
        <fullName evidence="2">Uncharacterized protein</fullName>
    </submittedName>
</protein>
<feature type="compositionally biased region" description="Polar residues" evidence="1">
    <location>
        <begin position="245"/>
        <end position="255"/>
    </location>
</feature>
<keyword evidence="3" id="KW-1185">Reference proteome</keyword>